<protein>
    <recommendedName>
        <fullName evidence="2">TadE-like domain-containing protein</fullName>
    </recommendedName>
</protein>
<dbReference type="AlphaFoldDB" id="A0A8J3GQA0"/>
<dbReference type="EMBL" id="BNAI01000002">
    <property type="protein sequence ID" value="GHF14515.1"/>
    <property type="molecule type" value="Genomic_DNA"/>
</dbReference>
<name>A0A8J3GQA0_9MICO</name>
<dbReference type="Proteomes" id="UP000617531">
    <property type="component" value="Unassembled WGS sequence"/>
</dbReference>
<keyword evidence="1" id="KW-0472">Membrane</keyword>
<dbReference type="RefSeq" id="WP_191282781.1">
    <property type="nucleotide sequence ID" value="NZ_BNAI01000002.1"/>
</dbReference>
<keyword evidence="1" id="KW-1133">Transmembrane helix</keyword>
<evidence type="ECO:0000313" key="4">
    <source>
        <dbReference type="Proteomes" id="UP000617531"/>
    </source>
</evidence>
<sequence>MTARGGVARWRAERGSATAEFALAFPAVLGVVALLLGGVQVAGLQVRAQDAAADAARGLGRGDSAAAVAARLQRQVPGAVLSSWVDGDLRCVRVEVAPIGPAAVLGLQARAGACALDDGR</sequence>
<feature type="transmembrane region" description="Helical" evidence="1">
    <location>
        <begin position="21"/>
        <end position="39"/>
    </location>
</feature>
<dbReference type="InterPro" id="IPR049790">
    <property type="entry name" value="Rv3655c/TadE"/>
</dbReference>
<dbReference type="Pfam" id="PF07811">
    <property type="entry name" value="TadE"/>
    <property type="match status" value="1"/>
</dbReference>
<dbReference type="InterPro" id="IPR012495">
    <property type="entry name" value="TadE-like_dom"/>
</dbReference>
<organism evidence="3 4">
    <name type="scientific">Pseudolysinimonas yzui</name>
    <dbReference type="NCBI Taxonomy" id="2708254"/>
    <lineage>
        <taxon>Bacteria</taxon>
        <taxon>Bacillati</taxon>
        <taxon>Actinomycetota</taxon>
        <taxon>Actinomycetes</taxon>
        <taxon>Micrococcales</taxon>
        <taxon>Microbacteriaceae</taxon>
        <taxon>Pseudolysinimonas</taxon>
    </lineage>
</organism>
<reference evidence="3" key="2">
    <citation type="submission" date="2020-09" db="EMBL/GenBank/DDBJ databases">
        <authorList>
            <person name="Sun Q."/>
            <person name="Zhou Y."/>
        </authorList>
    </citation>
    <scope>NUCLEOTIDE SEQUENCE</scope>
    <source>
        <strain evidence="3">CGMCC 1.16548</strain>
    </source>
</reference>
<evidence type="ECO:0000256" key="1">
    <source>
        <dbReference type="SAM" id="Phobius"/>
    </source>
</evidence>
<evidence type="ECO:0000313" key="3">
    <source>
        <dbReference type="EMBL" id="GHF14515.1"/>
    </source>
</evidence>
<reference evidence="3" key="1">
    <citation type="journal article" date="2014" name="Int. J. Syst. Evol. Microbiol.">
        <title>Complete genome sequence of Corynebacterium casei LMG S-19264T (=DSM 44701T), isolated from a smear-ripened cheese.</title>
        <authorList>
            <consortium name="US DOE Joint Genome Institute (JGI-PGF)"/>
            <person name="Walter F."/>
            <person name="Albersmeier A."/>
            <person name="Kalinowski J."/>
            <person name="Ruckert C."/>
        </authorList>
    </citation>
    <scope>NUCLEOTIDE SEQUENCE</scope>
    <source>
        <strain evidence="3">CGMCC 1.16548</strain>
    </source>
</reference>
<proteinExistence type="predicted"/>
<gene>
    <name evidence="3" type="ORF">GCM10011600_14320</name>
</gene>
<evidence type="ECO:0000259" key="2">
    <source>
        <dbReference type="Pfam" id="PF07811"/>
    </source>
</evidence>
<dbReference type="NCBIfam" id="NF041390">
    <property type="entry name" value="TadE_Rv3655c"/>
    <property type="match status" value="1"/>
</dbReference>
<keyword evidence="4" id="KW-1185">Reference proteome</keyword>
<comment type="caution">
    <text evidence="3">The sequence shown here is derived from an EMBL/GenBank/DDBJ whole genome shotgun (WGS) entry which is preliminary data.</text>
</comment>
<accession>A0A8J3GQA0</accession>
<keyword evidence="1" id="KW-0812">Transmembrane</keyword>
<feature type="domain" description="TadE-like" evidence="2">
    <location>
        <begin position="15"/>
        <end position="57"/>
    </location>
</feature>